<keyword evidence="2" id="KW-0611">Plant defense</keyword>
<dbReference type="Proteomes" id="UP001165190">
    <property type="component" value="Unassembled WGS sequence"/>
</dbReference>
<dbReference type="GO" id="GO:0038023">
    <property type="term" value="F:signaling receptor activity"/>
    <property type="evidence" value="ECO:0007669"/>
    <property type="project" value="InterPro"/>
</dbReference>
<dbReference type="CDD" id="cd07816">
    <property type="entry name" value="Bet_v1-like"/>
    <property type="match status" value="1"/>
</dbReference>
<dbReference type="AlphaFoldDB" id="A0A9W7LWB7"/>
<protein>
    <submittedName>
        <fullName evidence="5">MLP-like protein 423</fullName>
    </submittedName>
</protein>
<organism evidence="5 6">
    <name type="scientific">Hibiscus trionum</name>
    <name type="common">Flower of an hour</name>
    <dbReference type="NCBI Taxonomy" id="183268"/>
    <lineage>
        <taxon>Eukaryota</taxon>
        <taxon>Viridiplantae</taxon>
        <taxon>Streptophyta</taxon>
        <taxon>Embryophyta</taxon>
        <taxon>Tracheophyta</taxon>
        <taxon>Spermatophyta</taxon>
        <taxon>Magnoliopsida</taxon>
        <taxon>eudicotyledons</taxon>
        <taxon>Gunneridae</taxon>
        <taxon>Pentapetalae</taxon>
        <taxon>rosids</taxon>
        <taxon>malvids</taxon>
        <taxon>Malvales</taxon>
        <taxon>Malvaceae</taxon>
        <taxon>Malvoideae</taxon>
        <taxon>Hibiscus</taxon>
    </lineage>
</organism>
<keyword evidence="6" id="KW-1185">Reference proteome</keyword>
<dbReference type="GO" id="GO:0004864">
    <property type="term" value="F:protein phosphatase inhibitor activity"/>
    <property type="evidence" value="ECO:0007669"/>
    <property type="project" value="InterPro"/>
</dbReference>
<sequence length="159" mass="17309">MGVFPYDFEITSPVTPVRLFNALAVEADKVFPKAAPQAIKSVEVDGDGGPGTIVKINFAEGLPYQYVKHQVDAVDKANLSYSYSVTEGGSLGIKLEKISYENKFAAAAGGGTLCKSLMKFYTIGDYVYTEEDIKAFIQRTEVLYKGVEAYLLANPNICN</sequence>
<dbReference type="Gene3D" id="3.30.530.20">
    <property type="match status" value="1"/>
</dbReference>
<gene>
    <name evidence="5" type="ORF">HRI_001687000</name>
</gene>
<evidence type="ECO:0000256" key="1">
    <source>
        <dbReference type="ARBA" id="ARBA00009744"/>
    </source>
</evidence>
<feature type="domain" description="Bet v I/Major latex protein" evidence="4">
    <location>
        <begin position="1"/>
        <end position="154"/>
    </location>
</feature>
<dbReference type="PANTHER" id="PTHR31213">
    <property type="entry name" value="OS08G0374000 PROTEIN-RELATED"/>
    <property type="match status" value="1"/>
</dbReference>
<dbReference type="InterPro" id="IPR000916">
    <property type="entry name" value="Bet_v_I/MLP"/>
</dbReference>
<dbReference type="Pfam" id="PF00407">
    <property type="entry name" value="Bet_v_1"/>
    <property type="match status" value="1"/>
</dbReference>
<evidence type="ECO:0000256" key="3">
    <source>
        <dbReference type="ARBA" id="ARBA00023265"/>
    </source>
</evidence>
<dbReference type="PANTHER" id="PTHR31213:SF55">
    <property type="entry name" value="STRESS-INDUCED PROTEIN SAM22"/>
    <property type="match status" value="1"/>
</dbReference>
<name>A0A9W7LWB7_HIBTR</name>
<evidence type="ECO:0000313" key="6">
    <source>
        <dbReference type="Proteomes" id="UP001165190"/>
    </source>
</evidence>
<proteinExistence type="inferred from homology"/>
<evidence type="ECO:0000259" key="4">
    <source>
        <dbReference type="Pfam" id="PF00407"/>
    </source>
</evidence>
<dbReference type="SUPFAM" id="SSF55961">
    <property type="entry name" value="Bet v1-like"/>
    <property type="match status" value="1"/>
</dbReference>
<keyword evidence="3" id="KW-0568">Pathogenesis-related protein</keyword>
<dbReference type="GO" id="GO:0009738">
    <property type="term" value="P:abscisic acid-activated signaling pathway"/>
    <property type="evidence" value="ECO:0007669"/>
    <property type="project" value="InterPro"/>
</dbReference>
<dbReference type="PRINTS" id="PR00634">
    <property type="entry name" value="BETALLERGEN"/>
</dbReference>
<evidence type="ECO:0000256" key="2">
    <source>
        <dbReference type="ARBA" id="ARBA00022821"/>
    </source>
</evidence>
<dbReference type="InterPro" id="IPR050279">
    <property type="entry name" value="Plant_def-hormone_signal"/>
</dbReference>
<evidence type="ECO:0000313" key="5">
    <source>
        <dbReference type="EMBL" id="GMI80177.1"/>
    </source>
</evidence>
<comment type="similarity">
    <text evidence="1">Belongs to the BetVI family.</text>
</comment>
<dbReference type="GO" id="GO:0005634">
    <property type="term" value="C:nucleus"/>
    <property type="evidence" value="ECO:0007669"/>
    <property type="project" value="TreeGrafter"/>
</dbReference>
<dbReference type="GO" id="GO:0006952">
    <property type="term" value="P:defense response"/>
    <property type="evidence" value="ECO:0007669"/>
    <property type="project" value="UniProtKB-KW"/>
</dbReference>
<dbReference type="FunFam" id="3.30.530.20:FF:000007">
    <property type="entry name" value="Major pollen allergen Bet v 1-A"/>
    <property type="match status" value="1"/>
</dbReference>
<dbReference type="OrthoDB" id="1858506at2759"/>
<dbReference type="EMBL" id="BSYR01000017">
    <property type="protein sequence ID" value="GMI80177.1"/>
    <property type="molecule type" value="Genomic_DNA"/>
</dbReference>
<dbReference type="InterPro" id="IPR023393">
    <property type="entry name" value="START-like_dom_sf"/>
</dbReference>
<dbReference type="GO" id="GO:0005737">
    <property type="term" value="C:cytoplasm"/>
    <property type="evidence" value="ECO:0007669"/>
    <property type="project" value="TreeGrafter"/>
</dbReference>
<dbReference type="InterPro" id="IPR024949">
    <property type="entry name" value="Bet_v_I_allergen"/>
</dbReference>
<comment type="caution">
    <text evidence="5">The sequence shown here is derived from an EMBL/GenBank/DDBJ whole genome shotgun (WGS) entry which is preliminary data.</text>
</comment>
<dbReference type="GO" id="GO:0010427">
    <property type="term" value="F:abscisic acid binding"/>
    <property type="evidence" value="ECO:0007669"/>
    <property type="project" value="InterPro"/>
</dbReference>
<reference evidence="5" key="1">
    <citation type="submission" date="2023-05" db="EMBL/GenBank/DDBJ databases">
        <title>Genome and transcriptome analyses reveal genes involved in the formation of fine ridges on petal epidermal cells in Hibiscus trionum.</title>
        <authorList>
            <person name="Koshimizu S."/>
            <person name="Masuda S."/>
            <person name="Ishii T."/>
            <person name="Shirasu K."/>
            <person name="Hoshino A."/>
            <person name="Arita M."/>
        </authorList>
    </citation>
    <scope>NUCLEOTIDE SEQUENCE</scope>
    <source>
        <strain evidence="5">Hamamatsu line</strain>
    </source>
</reference>
<accession>A0A9W7LWB7</accession>